<dbReference type="EMBL" id="BTRK01000004">
    <property type="protein sequence ID" value="GMR49926.1"/>
    <property type="molecule type" value="Genomic_DNA"/>
</dbReference>
<keyword evidence="3" id="KW-1185">Reference proteome</keyword>
<sequence length="124" mass="14973">QVRGHEEKRAAVEKKLRDEMAQLNVEFSRTSKKRATSSTEELSKMQAYYRDKIKAKEDEIRNAQLEAKTERERDRKSLEDRLKEMLDYERTLRECKQRQERAHTEAILSLQIQHHEKVEEERMV</sequence>
<evidence type="ECO:0000313" key="3">
    <source>
        <dbReference type="Proteomes" id="UP001328107"/>
    </source>
</evidence>
<keyword evidence="1" id="KW-0175">Coiled coil</keyword>
<organism evidence="2 3">
    <name type="scientific">Pristionchus mayeri</name>
    <dbReference type="NCBI Taxonomy" id="1317129"/>
    <lineage>
        <taxon>Eukaryota</taxon>
        <taxon>Metazoa</taxon>
        <taxon>Ecdysozoa</taxon>
        <taxon>Nematoda</taxon>
        <taxon>Chromadorea</taxon>
        <taxon>Rhabditida</taxon>
        <taxon>Rhabditina</taxon>
        <taxon>Diplogasteromorpha</taxon>
        <taxon>Diplogasteroidea</taxon>
        <taxon>Neodiplogasteridae</taxon>
        <taxon>Pristionchus</taxon>
    </lineage>
</organism>
<feature type="non-terminal residue" evidence="2">
    <location>
        <position position="1"/>
    </location>
</feature>
<comment type="caution">
    <text evidence="2">The sequence shown here is derived from an EMBL/GenBank/DDBJ whole genome shotgun (WGS) entry which is preliminary data.</text>
</comment>
<evidence type="ECO:0000313" key="2">
    <source>
        <dbReference type="EMBL" id="GMR49926.1"/>
    </source>
</evidence>
<protein>
    <submittedName>
        <fullName evidence="2">Uncharacterized protein</fullName>
    </submittedName>
</protein>
<evidence type="ECO:0000256" key="1">
    <source>
        <dbReference type="SAM" id="Coils"/>
    </source>
</evidence>
<dbReference type="Proteomes" id="UP001328107">
    <property type="component" value="Unassembled WGS sequence"/>
</dbReference>
<name>A0AAN5CSD3_9BILA</name>
<dbReference type="AlphaFoldDB" id="A0AAN5CSD3"/>
<feature type="non-terminal residue" evidence="2">
    <location>
        <position position="124"/>
    </location>
</feature>
<reference evidence="3" key="1">
    <citation type="submission" date="2022-10" db="EMBL/GenBank/DDBJ databases">
        <title>Genome assembly of Pristionchus species.</title>
        <authorList>
            <person name="Yoshida K."/>
            <person name="Sommer R.J."/>
        </authorList>
    </citation>
    <scope>NUCLEOTIDE SEQUENCE [LARGE SCALE GENOMIC DNA]</scope>
    <source>
        <strain evidence="3">RS5460</strain>
    </source>
</reference>
<feature type="coiled-coil region" evidence="1">
    <location>
        <begin position="2"/>
        <end position="98"/>
    </location>
</feature>
<proteinExistence type="predicted"/>
<accession>A0AAN5CSD3</accession>
<gene>
    <name evidence="2" type="ORF">PMAYCL1PPCAC_20121</name>
</gene>